<protein>
    <submittedName>
        <fullName evidence="3">Uncharacterized protein</fullName>
    </submittedName>
</protein>
<evidence type="ECO:0000313" key="4">
    <source>
        <dbReference type="Proteomes" id="UP000298663"/>
    </source>
</evidence>
<feature type="region of interest" description="Disordered" evidence="1">
    <location>
        <begin position="411"/>
        <end position="464"/>
    </location>
</feature>
<evidence type="ECO:0000313" key="3">
    <source>
        <dbReference type="EMBL" id="TKR71881.1"/>
    </source>
</evidence>
<feature type="chain" id="PRO_5020366723" evidence="2">
    <location>
        <begin position="25"/>
        <end position="936"/>
    </location>
</feature>
<evidence type="ECO:0000256" key="2">
    <source>
        <dbReference type="SAM" id="SignalP"/>
    </source>
</evidence>
<dbReference type="EMBL" id="AZBU02000006">
    <property type="protein sequence ID" value="TKR71881.1"/>
    <property type="molecule type" value="Genomic_DNA"/>
</dbReference>
<accession>A0A4U5MQI8</accession>
<sequence>MVYRGVAVAVSAVFLLSVAAFVGASSTESQQSRNRFNERHNVITEDGNGDCPMKDALHNASLQLSGQDLVQFQSVVEEIEVSVIGNASLSMDMQISLCGFKLRKFFKMYQSIALKIQFFGIAGFGSFDDFCGVADQVDGNGAEDMTVVENGDCEITRALKAKCASAGSANEQHQCKWLQTQINTIVTGSYEYQYRMVLIEKVFIQFEVQFSASDFDLYFGDLELGSFGCLAQFRTVCKQFYRFANIHNLFIGGRDCALLQGLNASAQDTSANWTRTERTQILDFISSISIYVEDSSLSDFVKMQKVCAMWTQFLMTFKFMQARMCILVQIGAEFDFGVFGDFMGCFNFMSVDQQGFTGVPGAPVSGAPSGSPPGFTPSGATGGFSEVSEGFTSSGATGGFSEVSGISGVSGGFTPSGPSMSPGFSPASVSGGVSEVTASPVPGGSVSPGVSGSPKPESPSGESIGRFDGVHGLVDCSKGGAEFTVLVKALVNMSSSLSGSDQTDWLSMVYDVRDHIICNASLSEDEMIIHASYKIKGFCSLHISIKQIVQYMFIGSWGMLNDFFNVAITLNGKSCQSVIIMSGGKCEFTAAIEAEISSFPVEVQADCKKLVADLNIIFSSTTLTFSQMMTECQFKMLAFFKIHASFKAQFMSIEIGSWGSIEMFLDVTMAWYRFFQFEDLFSIRSGESSCKMVMDMTADCNNASYGLTRAEQCSTLDFISLLEEPSQNASLSMMERAKVIIYHFKQFMMTNNFLFAKIRGFSIDIEVLFGFFGDFLDCYDIMSVLNGGATDVPSLPPTTPAATSPAVTTPAATTQAPTTSAAPVSTTPAPGNCSSYGPLFKLVSNHSIVVDSLYTACAGYNGTQCTNFKPYILKIDNGVVRNSTLTSDGQRLSFFSYIVQQYCGTNALRLYFVMNSQMSNGWGSVKQMCDCNSQSG</sequence>
<feature type="region of interest" description="Disordered" evidence="1">
    <location>
        <begin position="796"/>
        <end position="825"/>
    </location>
</feature>
<keyword evidence="2" id="KW-0732">Signal</keyword>
<dbReference type="OrthoDB" id="5850529at2759"/>
<name>A0A4U5MQI8_STECR</name>
<feature type="region of interest" description="Disordered" evidence="1">
    <location>
        <begin position="361"/>
        <end position="393"/>
    </location>
</feature>
<comment type="caution">
    <text evidence="3">The sequence shown here is derived from an EMBL/GenBank/DDBJ whole genome shotgun (WGS) entry which is preliminary data.</text>
</comment>
<dbReference type="AlphaFoldDB" id="A0A4U5MQI8"/>
<keyword evidence="4" id="KW-1185">Reference proteome</keyword>
<feature type="compositionally biased region" description="Low complexity" evidence="1">
    <location>
        <begin position="411"/>
        <end position="428"/>
    </location>
</feature>
<proteinExistence type="predicted"/>
<gene>
    <name evidence="3" type="ORF">L596_019414</name>
</gene>
<dbReference type="Proteomes" id="UP000298663">
    <property type="component" value="Unassembled WGS sequence"/>
</dbReference>
<evidence type="ECO:0000256" key="1">
    <source>
        <dbReference type="SAM" id="MobiDB-lite"/>
    </source>
</evidence>
<feature type="compositionally biased region" description="Low complexity" evidence="1">
    <location>
        <begin position="439"/>
        <end position="463"/>
    </location>
</feature>
<reference evidence="3 4" key="1">
    <citation type="journal article" date="2015" name="Genome Biol.">
        <title>Comparative genomics of Steinernema reveals deeply conserved gene regulatory networks.</title>
        <authorList>
            <person name="Dillman A.R."/>
            <person name="Macchietto M."/>
            <person name="Porter C.F."/>
            <person name="Rogers A."/>
            <person name="Williams B."/>
            <person name="Antoshechkin I."/>
            <person name="Lee M.M."/>
            <person name="Goodwin Z."/>
            <person name="Lu X."/>
            <person name="Lewis E.E."/>
            <person name="Goodrich-Blair H."/>
            <person name="Stock S.P."/>
            <person name="Adams B.J."/>
            <person name="Sternberg P.W."/>
            <person name="Mortazavi A."/>
        </authorList>
    </citation>
    <scope>NUCLEOTIDE SEQUENCE [LARGE SCALE GENOMIC DNA]</scope>
    <source>
        <strain evidence="3 4">ALL</strain>
    </source>
</reference>
<reference evidence="3 4" key="2">
    <citation type="journal article" date="2019" name="G3 (Bethesda)">
        <title>Hybrid Assembly of the Genome of the Entomopathogenic Nematode Steinernema carpocapsae Identifies the X-Chromosome.</title>
        <authorList>
            <person name="Serra L."/>
            <person name="Macchietto M."/>
            <person name="Macias-Munoz A."/>
            <person name="McGill C.J."/>
            <person name="Rodriguez I.M."/>
            <person name="Rodriguez B."/>
            <person name="Murad R."/>
            <person name="Mortazavi A."/>
        </authorList>
    </citation>
    <scope>NUCLEOTIDE SEQUENCE [LARGE SCALE GENOMIC DNA]</scope>
    <source>
        <strain evidence="3 4">ALL</strain>
    </source>
</reference>
<feature type="compositionally biased region" description="Low complexity" evidence="1">
    <location>
        <begin position="376"/>
        <end position="393"/>
    </location>
</feature>
<feature type="compositionally biased region" description="Low complexity" evidence="1">
    <location>
        <begin position="800"/>
        <end position="825"/>
    </location>
</feature>
<feature type="signal peptide" evidence="2">
    <location>
        <begin position="1"/>
        <end position="24"/>
    </location>
</feature>
<dbReference type="STRING" id="34508.A0A4U5MQI8"/>
<organism evidence="3 4">
    <name type="scientific">Steinernema carpocapsae</name>
    <name type="common">Entomopathogenic nematode</name>
    <dbReference type="NCBI Taxonomy" id="34508"/>
    <lineage>
        <taxon>Eukaryota</taxon>
        <taxon>Metazoa</taxon>
        <taxon>Ecdysozoa</taxon>
        <taxon>Nematoda</taxon>
        <taxon>Chromadorea</taxon>
        <taxon>Rhabditida</taxon>
        <taxon>Tylenchina</taxon>
        <taxon>Panagrolaimomorpha</taxon>
        <taxon>Strongyloidoidea</taxon>
        <taxon>Steinernematidae</taxon>
        <taxon>Steinernema</taxon>
    </lineage>
</organism>